<sequence length="136" mass="15269">MSEDGTIRGAARSERRRVLFVDTDAGGRIHFTAALRWAEAVEHRLVRELDPGCDIGRWPRRHVEATYHLPLGFDDEFELWLHVERVGSTSVGWAWSVVCDEATCIEGRHTTVHVGEDGAPEPVRAELRNLLADPSS</sequence>
<dbReference type="Gene3D" id="3.10.129.10">
    <property type="entry name" value="Hotdog Thioesterase"/>
    <property type="match status" value="1"/>
</dbReference>
<evidence type="ECO:0000313" key="1">
    <source>
        <dbReference type="EMBL" id="UZJ25110.1"/>
    </source>
</evidence>
<dbReference type="InterPro" id="IPR029069">
    <property type="entry name" value="HotDog_dom_sf"/>
</dbReference>
<gene>
    <name evidence="1" type="ORF">RHODO2019_00940</name>
</gene>
<protein>
    <submittedName>
        <fullName evidence="1">Acyl-CoA thioesterase</fullName>
    </submittedName>
</protein>
<reference evidence="1" key="1">
    <citation type="submission" date="2022-10" db="EMBL/GenBank/DDBJ databases">
        <title>Rhodococcus sp.75.</title>
        <authorList>
            <person name="Sun M."/>
        </authorList>
    </citation>
    <scope>NUCLEOTIDE SEQUENCE</scope>
    <source>
        <strain evidence="1">75</strain>
    </source>
</reference>
<dbReference type="Proteomes" id="UP001164965">
    <property type="component" value="Chromosome"/>
</dbReference>
<dbReference type="CDD" id="cd00586">
    <property type="entry name" value="4HBT"/>
    <property type="match status" value="1"/>
</dbReference>
<keyword evidence="2" id="KW-1185">Reference proteome</keyword>
<organism evidence="1 2">
    <name type="scientific">Rhodococcus antarcticus</name>
    <dbReference type="NCBI Taxonomy" id="2987751"/>
    <lineage>
        <taxon>Bacteria</taxon>
        <taxon>Bacillati</taxon>
        <taxon>Actinomycetota</taxon>
        <taxon>Actinomycetes</taxon>
        <taxon>Mycobacteriales</taxon>
        <taxon>Nocardiaceae</taxon>
        <taxon>Rhodococcus</taxon>
    </lineage>
</organism>
<name>A0ABY6P0F0_9NOCA</name>
<dbReference type="RefSeq" id="WP_265383216.1">
    <property type="nucleotide sequence ID" value="NZ_CP110615.1"/>
</dbReference>
<evidence type="ECO:0000313" key="2">
    <source>
        <dbReference type="Proteomes" id="UP001164965"/>
    </source>
</evidence>
<proteinExistence type="predicted"/>
<dbReference type="EMBL" id="CP110615">
    <property type="protein sequence ID" value="UZJ25110.1"/>
    <property type="molecule type" value="Genomic_DNA"/>
</dbReference>
<accession>A0ABY6P0F0</accession>
<dbReference type="SUPFAM" id="SSF54637">
    <property type="entry name" value="Thioesterase/thiol ester dehydrase-isomerase"/>
    <property type="match status" value="1"/>
</dbReference>